<gene>
    <name evidence="1" type="ORF">UFOVP849_24</name>
</gene>
<name>A0A6J5P2W1_9CAUD</name>
<dbReference type="EMBL" id="LR796788">
    <property type="protein sequence ID" value="CAB4166260.1"/>
    <property type="molecule type" value="Genomic_DNA"/>
</dbReference>
<proteinExistence type="predicted"/>
<accession>A0A6J5P2W1</accession>
<evidence type="ECO:0000313" key="1">
    <source>
        <dbReference type="EMBL" id="CAB4166260.1"/>
    </source>
</evidence>
<evidence type="ECO:0008006" key="2">
    <source>
        <dbReference type="Google" id="ProtNLM"/>
    </source>
</evidence>
<protein>
    <recommendedName>
        <fullName evidence="2">GIY-YIG domain-containing protein</fullName>
    </recommendedName>
</protein>
<organism evidence="1">
    <name type="scientific">uncultured Caudovirales phage</name>
    <dbReference type="NCBI Taxonomy" id="2100421"/>
    <lineage>
        <taxon>Viruses</taxon>
        <taxon>Duplodnaviria</taxon>
        <taxon>Heunggongvirae</taxon>
        <taxon>Uroviricota</taxon>
        <taxon>Caudoviricetes</taxon>
        <taxon>Peduoviridae</taxon>
        <taxon>Maltschvirus</taxon>
        <taxon>Maltschvirus maltsch</taxon>
    </lineage>
</organism>
<sequence length="153" mass="17197">MNKVYIHRRKDTNEIFYVGHGAHARPWSYLRGRSQAWQAIYNQAGVVVEVIARYPDKDSAAAHEQLYIAACREQGIPIVNQRSGGFDRNQGIPSSALKKARVSAARLRTNGNRCAVRTPLGVFVSISQAAHAHNMSLDQLTYRLQHKPGFERI</sequence>
<reference evidence="1" key="1">
    <citation type="submission" date="2020-04" db="EMBL/GenBank/DDBJ databases">
        <authorList>
            <person name="Chiriac C."/>
            <person name="Salcher M."/>
            <person name="Ghai R."/>
            <person name="Kavagutti S V."/>
        </authorList>
    </citation>
    <scope>NUCLEOTIDE SEQUENCE</scope>
</reference>